<comment type="caution">
    <text evidence="1">The sequence shown here is derived from an EMBL/GenBank/DDBJ whole genome shotgun (WGS) entry which is preliminary data.</text>
</comment>
<dbReference type="RefSeq" id="WP_345151633.1">
    <property type="nucleotide sequence ID" value="NZ_BAABEO010000019.1"/>
</dbReference>
<organism evidence="1 2">
    <name type="scientific">Arthrobacter ginkgonis</name>
    <dbReference type="NCBI Taxonomy" id="1630594"/>
    <lineage>
        <taxon>Bacteria</taxon>
        <taxon>Bacillati</taxon>
        <taxon>Actinomycetota</taxon>
        <taxon>Actinomycetes</taxon>
        <taxon>Micrococcales</taxon>
        <taxon>Micrococcaceae</taxon>
        <taxon>Arthrobacter</taxon>
    </lineage>
</organism>
<dbReference type="Proteomes" id="UP001500752">
    <property type="component" value="Unassembled WGS sequence"/>
</dbReference>
<proteinExistence type="predicted"/>
<evidence type="ECO:0000313" key="2">
    <source>
        <dbReference type="Proteomes" id="UP001500752"/>
    </source>
</evidence>
<protein>
    <submittedName>
        <fullName evidence="1">Baseplate assembly protein</fullName>
    </submittedName>
</protein>
<accession>A0ABP7CEP5</accession>
<sequence length="853" mass="91792">MAGRESRLGVLCGQAPRVLTGIDFVQVVNPAVQTRLRVFFLIEPDDVTPVLATPADLANATNGAANVRVSITPLRAGSGPVTVTSKNWRRVTLDSLTRVCLEVMVEEPGGFEPYRLALTHVPPATRPNQLDPFSSSVAFDFKQACETGFDCEHERGCPHDPGVDFPVDYLARDFGSLRRALLDFAAQRHPDWREPIAADLGVMMLEIMAALGDEFAYAQDRSDAETRFGSATQRVSLFAHARLVEYPPEVGHPAGGEVVVTASAAGTVPADAVVHAAGRSLAVVPFSVDAPVWVHPFWNSLPVHSPDPEQDCLPAGQTEILLAAGSPAAGARNGLSLRDFLIGRRAMVLSDPADASRPRRAWPVTITSVDELTDPLILTDLTPTPVLRLGWAAAWATPFDLPLDGLTVSVNLAAVTAGEPVTAYARAGDDGDVAAVLGLLPPPVKEKVLQVPRLVERQGPYAGPEGTERTVVARAGLAATEATSLRFDADGEPRITIHEVATPVSFPDPLPAGPDEVLALFEDGLEWPWVPGLLELKLDSLGFTVEPGMWRTVETHRLPAADFPFRDYATNAGWTVKFGFGDLGRAPADGTLLRLRYYTDPGLEGNVASFAVALSWPLGPDPDPQLAGFVSAVTNPLPFANARAEETAGSVRLNAPHHYRARPRRAVRPEDYSSIIELLPWVHRAHSTTRWTGSWPTDFVAVDPVNSVAVTEEQRAELATEIDCIRLAARDARPVDPAYRDIDVEVIVCVAAGFYAGDVLERVRDALAPPGFFGPANFSFGDPLRRSAIEAAVQGVPGVAHVDAINVRVHGVGDWRPFEEAAILTDPDEIIRLQADPDRSTLGLLRIRATGVM</sequence>
<evidence type="ECO:0000313" key="1">
    <source>
        <dbReference type="EMBL" id="GAA3689062.1"/>
    </source>
</evidence>
<gene>
    <name evidence="1" type="ORF">GCM10023081_28040</name>
</gene>
<dbReference type="EMBL" id="BAABEO010000019">
    <property type="protein sequence ID" value="GAA3689062.1"/>
    <property type="molecule type" value="Genomic_DNA"/>
</dbReference>
<reference evidence="2" key="1">
    <citation type="journal article" date="2019" name="Int. J. Syst. Evol. Microbiol.">
        <title>The Global Catalogue of Microorganisms (GCM) 10K type strain sequencing project: providing services to taxonomists for standard genome sequencing and annotation.</title>
        <authorList>
            <consortium name="The Broad Institute Genomics Platform"/>
            <consortium name="The Broad Institute Genome Sequencing Center for Infectious Disease"/>
            <person name="Wu L."/>
            <person name="Ma J."/>
        </authorList>
    </citation>
    <scope>NUCLEOTIDE SEQUENCE [LARGE SCALE GENOMIC DNA]</scope>
    <source>
        <strain evidence="2">JCM 30742</strain>
    </source>
</reference>
<keyword evidence="2" id="KW-1185">Reference proteome</keyword>
<name>A0ABP7CEP5_9MICC</name>